<evidence type="ECO:0000256" key="9">
    <source>
        <dbReference type="ARBA" id="ARBA00023224"/>
    </source>
</evidence>
<dbReference type="AlphaFoldDB" id="A0A482VLF3"/>
<keyword evidence="4 11" id="KW-1133">Transmembrane helix</keyword>
<dbReference type="Gene3D" id="1.20.1070.10">
    <property type="entry name" value="Rhodopsin 7-helix transmembrane proteins"/>
    <property type="match status" value="1"/>
</dbReference>
<accession>A0A482VLF3</accession>
<evidence type="ECO:0000256" key="6">
    <source>
        <dbReference type="ARBA" id="ARBA00023136"/>
    </source>
</evidence>
<evidence type="ECO:0000256" key="11">
    <source>
        <dbReference type="SAM" id="Phobius"/>
    </source>
</evidence>
<reference evidence="13 14" key="1">
    <citation type="submission" date="2017-03" db="EMBL/GenBank/DDBJ databases">
        <title>Genome of the blue death feigning beetle - Asbolus verrucosus.</title>
        <authorList>
            <person name="Rider S.D."/>
        </authorList>
    </citation>
    <scope>NUCLEOTIDE SEQUENCE [LARGE SCALE GENOMIC DNA]</scope>
    <source>
        <strain evidence="13">Butters</strain>
        <tissue evidence="13">Head and leg muscle</tissue>
    </source>
</reference>
<evidence type="ECO:0000256" key="8">
    <source>
        <dbReference type="ARBA" id="ARBA00023180"/>
    </source>
</evidence>
<evidence type="ECO:0000256" key="5">
    <source>
        <dbReference type="ARBA" id="ARBA00023040"/>
    </source>
</evidence>
<feature type="non-terminal residue" evidence="13">
    <location>
        <position position="1"/>
    </location>
</feature>
<dbReference type="PROSITE" id="PS50262">
    <property type="entry name" value="G_PROTEIN_RECEP_F1_2"/>
    <property type="match status" value="1"/>
</dbReference>
<dbReference type="InterPro" id="IPR050125">
    <property type="entry name" value="GPCR_opsins"/>
</dbReference>
<name>A0A482VLF3_ASBVE</name>
<keyword evidence="10" id="KW-0716">Sensory transduction</keyword>
<gene>
    <name evidence="13" type="ORF">BDFB_006872</name>
</gene>
<dbReference type="Pfam" id="PF00001">
    <property type="entry name" value="7tm_1"/>
    <property type="match status" value="1"/>
</dbReference>
<comment type="subcellular location">
    <subcellularLocation>
        <location evidence="1">Membrane</location>
        <topology evidence="1">Multi-pass membrane protein</topology>
    </subcellularLocation>
</comment>
<comment type="caution">
    <text evidence="13">The sequence shown here is derived from an EMBL/GenBank/DDBJ whole genome shotgun (WGS) entry which is preliminary data.</text>
</comment>
<dbReference type="SUPFAM" id="SSF81321">
    <property type="entry name" value="Family A G protein-coupled receptor-like"/>
    <property type="match status" value="1"/>
</dbReference>
<dbReference type="Proteomes" id="UP000292052">
    <property type="component" value="Unassembled WGS sequence"/>
</dbReference>
<dbReference type="EMBL" id="QDEB01087537">
    <property type="protein sequence ID" value="RZC33605.1"/>
    <property type="molecule type" value="Genomic_DNA"/>
</dbReference>
<evidence type="ECO:0000259" key="12">
    <source>
        <dbReference type="PROSITE" id="PS50262"/>
    </source>
</evidence>
<keyword evidence="5" id="KW-0297">G-protein coupled receptor</keyword>
<dbReference type="InterPro" id="IPR000276">
    <property type="entry name" value="GPCR_Rhodpsn"/>
</dbReference>
<dbReference type="GO" id="GO:0004930">
    <property type="term" value="F:G protein-coupled receptor activity"/>
    <property type="evidence" value="ECO:0007669"/>
    <property type="project" value="UniProtKB-KW"/>
</dbReference>
<sequence length="141" mass="16188">ELLIPAEGYIVTTVVLFFVGFLGFVFNLSVIVFMSKKRELWTPSNAILFNLAVSDFLVSVLGNPWTFTATVSHKWIFRQKICILYGFTISLSDDCKTTLDIFSESHYTSIDSVCSVNWEEKSQLYGKFVKIIFKRICVKFE</sequence>
<keyword evidence="9" id="KW-0807">Transducer</keyword>
<evidence type="ECO:0000256" key="3">
    <source>
        <dbReference type="ARBA" id="ARBA00022692"/>
    </source>
</evidence>
<organism evidence="13 14">
    <name type="scientific">Asbolus verrucosus</name>
    <name type="common">Desert ironclad beetle</name>
    <dbReference type="NCBI Taxonomy" id="1661398"/>
    <lineage>
        <taxon>Eukaryota</taxon>
        <taxon>Metazoa</taxon>
        <taxon>Ecdysozoa</taxon>
        <taxon>Arthropoda</taxon>
        <taxon>Hexapoda</taxon>
        <taxon>Insecta</taxon>
        <taxon>Pterygota</taxon>
        <taxon>Neoptera</taxon>
        <taxon>Endopterygota</taxon>
        <taxon>Coleoptera</taxon>
        <taxon>Polyphaga</taxon>
        <taxon>Cucujiformia</taxon>
        <taxon>Tenebrionidae</taxon>
        <taxon>Pimeliinae</taxon>
        <taxon>Asbolus</taxon>
    </lineage>
</organism>
<evidence type="ECO:0000256" key="4">
    <source>
        <dbReference type="ARBA" id="ARBA00022989"/>
    </source>
</evidence>
<dbReference type="STRING" id="1661398.A0A482VLF3"/>
<keyword evidence="3 11" id="KW-0812">Transmembrane</keyword>
<keyword evidence="7" id="KW-0675">Receptor</keyword>
<evidence type="ECO:0000313" key="14">
    <source>
        <dbReference type="Proteomes" id="UP000292052"/>
    </source>
</evidence>
<dbReference type="PRINTS" id="PR00237">
    <property type="entry name" value="GPCRRHODOPSN"/>
</dbReference>
<keyword evidence="14" id="KW-1185">Reference proteome</keyword>
<comment type="similarity">
    <text evidence="2">Belongs to the G-protein coupled receptor 1 family.</text>
</comment>
<feature type="domain" description="G-protein coupled receptors family 1 profile" evidence="12">
    <location>
        <begin position="26"/>
        <end position="87"/>
    </location>
</feature>
<dbReference type="GO" id="GO:0016020">
    <property type="term" value="C:membrane"/>
    <property type="evidence" value="ECO:0007669"/>
    <property type="project" value="UniProtKB-SubCell"/>
</dbReference>
<proteinExistence type="inferred from homology"/>
<keyword evidence="6 11" id="KW-0472">Membrane</keyword>
<dbReference type="OrthoDB" id="2101615at2759"/>
<keyword evidence="10" id="KW-0844">Vision</keyword>
<keyword evidence="8" id="KW-0325">Glycoprotein</keyword>
<protein>
    <submittedName>
        <fullName evidence="13">C-opsin</fullName>
    </submittedName>
</protein>
<feature type="transmembrane region" description="Helical" evidence="11">
    <location>
        <begin position="6"/>
        <end position="34"/>
    </location>
</feature>
<evidence type="ECO:0000313" key="13">
    <source>
        <dbReference type="EMBL" id="RZC33605.1"/>
    </source>
</evidence>
<evidence type="ECO:0000256" key="7">
    <source>
        <dbReference type="ARBA" id="ARBA00023170"/>
    </source>
</evidence>
<dbReference type="GO" id="GO:0007601">
    <property type="term" value="P:visual perception"/>
    <property type="evidence" value="ECO:0007669"/>
    <property type="project" value="UniProtKB-KW"/>
</dbReference>
<dbReference type="InterPro" id="IPR017452">
    <property type="entry name" value="GPCR_Rhodpsn_7TM"/>
</dbReference>
<evidence type="ECO:0000256" key="2">
    <source>
        <dbReference type="ARBA" id="ARBA00010663"/>
    </source>
</evidence>
<evidence type="ECO:0000256" key="1">
    <source>
        <dbReference type="ARBA" id="ARBA00004141"/>
    </source>
</evidence>
<dbReference type="PANTHER" id="PTHR24240">
    <property type="entry name" value="OPSIN"/>
    <property type="match status" value="1"/>
</dbReference>
<evidence type="ECO:0000256" key="10">
    <source>
        <dbReference type="ARBA" id="ARBA00023305"/>
    </source>
</evidence>